<evidence type="ECO:0000313" key="1">
    <source>
        <dbReference type="Proteomes" id="UP000035642"/>
    </source>
</evidence>
<dbReference type="Proteomes" id="UP000035642">
    <property type="component" value="Unassembled WGS sequence"/>
</dbReference>
<dbReference type="AlphaFoldDB" id="A0A0K0DDI2"/>
<evidence type="ECO:0000313" key="2">
    <source>
        <dbReference type="WBParaSite" id="ACAC_0000878501-mRNA-1"/>
    </source>
</evidence>
<proteinExistence type="predicted"/>
<dbReference type="WBParaSite" id="ACAC_0000878501-mRNA-1">
    <property type="protein sequence ID" value="ACAC_0000878501-mRNA-1"/>
    <property type="gene ID" value="ACAC_0000878501"/>
</dbReference>
<name>A0A0K0DDI2_ANGCA</name>
<organism evidence="1 2">
    <name type="scientific">Angiostrongylus cantonensis</name>
    <name type="common">Rat lungworm</name>
    <dbReference type="NCBI Taxonomy" id="6313"/>
    <lineage>
        <taxon>Eukaryota</taxon>
        <taxon>Metazoa</taxon>
        <taxon>Ecdysozoa</taxon>
        <taxon>Nematoda</taxon>
        <taxon>Chromadorea</taxon>
        <taxon>Rhabditida</taxon>
        <taxon>Rhabditina</taxon>
        <taxon>Rhabditomorpha</taxon>
        <taxon>Strongyloidea</taxon>
        <taxon>Metastrongylidae</taxon>
        <taxon>Angiostrongylus</taxon>
    </lineage>
</organism>
<keyword evidence="1" id="KW-1185">Reference proteome</keyword>
<reference evidence="1" key="1">
    <citation type="submission" date="2012-09" db="EMBL/GenBank/DDBJ databases">
        <authorList>
            <person name="Martin A.A."/>
        </authorList>
    </citation>
    <scope>NUCLEOTIDE SEQUENCE</scope>
</reference>
<reference evidence="2" key="2">
    <citation type="submission" date="2017-02" db="UniProtKB">
        <authorList>
            <consortium name="WormBaseParasite"/>
        </authorList>
    </citation>
    <scope>IDENTIFICATION</scope>
</reference>
<sequence length="99" mass="11178">MGVVTTMTFPLSCNGSYLEALLSVRSRCGAPFFEVAAMAHPNNPIRYAYGPKWCVYHADTLNDRRTDGRRTRSVTQPQMANIVESDAKGNWILWLRTLL</sequence>
<accession>A0A0K0DDI2</accession>
<protein>
    <submittedName>
        <fullName evidence="2">Uncharacterized protein</fullName>
    </submittedName>
</protein>